<dbReference type="EMBL" id="CAJVPK010003531">
    <property type="protein sequence ID" value="CAG8628269.1"/>
    <property type="molecule type" value="Genomic_DNA"/>
</dbReference>
<evidence type="ECO:0000313" key="3">
    <source>
        <dbReference type="Proteomes" id="UP000789706"/>
    </source>
</evidence>
<evidence type="ECO:0000313" key="2">
    <source>
        <dbReference type="EMBL" id="CAG8628269.1"/>
    </source>
</evidence>
<evidence type="ECO:0000256" key="1">
    <source>
        <dbReference type="SAM" id="Coils"/>
    </source>
</evidence>
<name>A0A9N9D584_9GLOM</name>
<dbReference type="AlphaFoldDB" id="A0A9N9D584"/>
<organism evidence="2 3">
    <name type="scientific">Diversispora eburnea</name>
    <dbReference type="NCBI Taxonomy" id="1213867"/>
    <lineage>
        <taxon>Eukaryota</taxon>
        <taxon>Fungi</taxon>
        <taxon>Fungi incertae sedis</taxon>
        <taxon>Mucoromycota</taxon>
        <taxon>Glomeromycotina</taxon>
        <taxon>Glomeromycetes</taxon>
        <taxon>Diversisporales</taxon>
        <taxon>Diversisporaceae</taxon>
        <taxon>Diversispora</taxon>
    </lineage>
</organism>
<comment type="caution">
    <text evidence="2">The sequence shown here is derived from an EMBL/GenBank/DDBJ whole genome shotgun (WGS) entry which is preliminary data.</text>
</comment>
<feature type="non-terminal residue" evidence="2">
    <location>
        <position position="284"/>
    </location>
</feature>
<reference evidence="2" key="1">
    <citation type="submission" date="2021-06" db="EMBL/GenBank/DDBJ databases">
        <authorList>
            <person name="Kallberg Y."/>
            <person name="Tangrot J."/>
            <person name="Rosling A."/>
        </authorList>
    </citation>
    <scope>NUCLEOTIDE SEQUENCE</scope>
    <source>
        <strain evidence="2">AZ414A</strain>
    </source>
</reference>
<protein>
    <submittedName>
        <fullName evidence="2">9653_t:CDS:1</fullName>
    </submittedName>
</protein>
<keyword evidence="1" id="KW-0175">Coiled coil</keyword>
<sequence>MYHRLRYYLVLNKTLPSRLSYFSSATNFNDKVSNKLNSASITEHTDQEIDKVLETYVNKEKLSIFKSIRKFEKEKNEKLLELLKDNNEKLLKSEKELLKSEKELLKSEKEKTEISVKYEIEKREKVIAQKNEILKEISMKFGNVNMSYLKLKGIVHIRGVLEHWETENLRGIEGNRGARWEKYFKNNNKDFETFRNFWPRPDEINIHHMVTEIVNFYKQLSDKIHNAHIGELVEWNCKRFTSIQNKIAEHMCKELRVNYRISDEEIETAIHNDKKDEIEITNDK</sequence>
<dbReference type="Proteomes" id="UP000789706">
    <property type="component" value="Unassembled WGS sequence"/>
</dbReference>
<proteinExistence type="predicted"/>
<gene>
    <name evidence="2" type="ORF">DEBURN_LOCUS10662</name>
</gene>
<dbReference type="OrthoDB" id="2427981at2759"/>
<feature type="coiled-coil region" evidence="1">
    <location>
        <begin position="69"/>
        <end position="115"/>
    </location>
</feature>
<keyword evidence="3" id="KW-1185">Reference proteome</keyword>
<accession>A0A9N9D584</accession>